<keyword evidence="4 7" id="KW-0863">Zinc-finger</keyword>
<dbReference type="AlphaFoldDB" id="A0A427Y3U7"/>
<evidence type="ECO:0000256" key="2">
    <source>
        <dbReference type="ARBA" id="ARBA00022723"/>
    </source>
</evidence>
<comment type="caution">
    <text evidence="10">The sequence shown here is derived from an EMBL/GenBank/DDBJ whole genome shotgun (WGS) entry which is preliminary data.</text>
</comment>
<dbReference type="InterPro" id="IPR036236">
    <property type="entry name" value="Znf_C2H2_sf"/>
</dbReference>
<keyword evidence="3" id="KW-0677">Repeat</keyword>
<keyword evidence="5" id="KW-0862">Zinc</keyword>
<feature type="region of interest" description="Disordered" evidence="8">
    <location>
        <begin position="1"/>
        <end position="50"/>
    </location>
</feature>
<dbReference type="InterPro" id="IPR013087">
    <property type="entry name" value="Znf_C2H2_type"/>
</dbReference>
<keyword evidence="2" id="KW-0479">Metal-binding</keyword>
<feature type="region of interest" description="Disordered" evidence="8">
    <location>
        <begin position="337"/>
        <end position="360"/>
    </location>
</feature>
<evidence type="ECO:0000256" key="7">
    <source>
        <dbReference type="PROSITE-ProRule" id="PRU00042"/>
    </source>
</evidence>
<feature type="compositionally biased region" description="Low complexity" evidence="8">
    <location>
        <begin position="123"/>
        <end position="139"/>
    </location>
</feature>
<accession>A0A427Y3U7</accession>
<dbReference type="PANTHER" id="PTHR40626:SF11">
    <property type="entry name" value="ZINC FINGER PROTEIN YPR022C"/>
    <property type="match status" value="1"/>
</dbReference>
<dbReference type="CDD" id="cd12148">
    <property type="entry name" value="fungal_TF_MHR"/>
    <property type="match status" value="1"/>
</dbReference>
<dbReference type="Pfam" id="PF04082">
    <property type="entry name" value="Fungal_trans"/>
    <property type="match status" value="1"/>
</dbReference>
<dbReference type="EMBL" id="RSCD01000019">
    <property type="protein sequence ID" value="RSH85755.1"/>
    <property type="molecule type" value="Genomic_DNA"/>
</dbReference>
<dbReference type="PROSITE" id="PS50157">
    <property type="entry name" value="ZINC_FINGER_C2H2_2"/>
    <property type="match status" value="1"/>
</dbReference>
<dbReference type="GO" id="GO:0005634">
    <property type="term" value="C:nucleus"/>
    <property type="evidence" value="ECO:0007669"/>
    <property type="project" value="UniProtKB-SubCell"/>
</dbReference>
<keyword evidence="6" id="KW-0539">Nucleus</keyword>
<dbReference type="GO" id="GO:0000978">
    <property type="term" value="F:RNA polymerase II cis-regulatory region sequence-specific DNA binding"/>
    <property type="evidence" value="ECO:0007669"/>
    <property type="project" value="InterPro"/>
</dbReference>
<dbReference type="Proteomes" id="UP000279259">
    <property type="component" value="Unassembled WGS sequence"/>
</dbReference>
<dbReference type="SUPFAM" id="SSF57667">
    <property type="entry name" value="beta-beta-alpha zinc fingers"/>
    <property type="match status" value="1"/>
</dbReference>
<evidence type="ECO:0000313" key="10">
    <source>
        <dbReference type="EMBL" id="RSH85755.1"/>
    </source>
</evidence>
<evidence type="ECO:0000313" key="11">
    <source>
        <dbReference type="Proteomes" id="UP000279259"/>
    </source>
</evidence>
<evidence type="ECO:0000256" key="5">
    <source>
        <dbReference type="ARBA" id="ARBA00022833"/>
    </source>
</evidence>
<proteinExistence type="predicted"/>
<reference evidence="10 11" key="1">
    <citation type="submission" date="2018-11" db="EMBL/GenBank/DDBJ databases">
        <title>Genome sequence of Saitozyma podzolica DSM 27192.</title>
        <authorList>
            <person name="Aliyu H."/>
            <person name="Gorte O."/>
            <person name="Ochsenreither K."/>
        </authorList>
    </citation>
    <scope>NUCLEOTIDE SEQUENCE [LARGE SCALE GENOMIC DNA]</scope>
    <source>
        <strain evidence="10 11">DSM 27192</strain>
    </source>
</reference>
<evidence type="ECO:0000256" key="4">
    <source>
        <dbReference type="ARBA" id="ARBA00022771"/>
    </source>
</evidence>
<evidence type="ECO:0000256" key="8">
    <source>
        <dbReference type="SAM" id="MobiDB-lite"/>
    </source>
</evidence>
<dbReference type="InterPro" id="IPR051059">
    <property type="entry name" value="VerF-like"/>
</dbReference>
<dbReference type="GO" id="GO:0000785">
    <property type="term" value="C:chromatin"/>
    <property type="evidence" value="ECO:0007669"/>
    <property type="project" value="TreeGrafter"/>
</dbReference>
<dbReference type="PROSITE" id="PS00028">
    <property type="entry name" value="ZINC_FINGER_C2H2_1"/>
    <property type="match status" value="2"/>
</dbReference>
<sequence length="718" mass="77616">MPPTRTQTQTQTQTQPQSQEQLALRAHGDIDATSGAGPSPIGANGASGPSSGLQPFQCVVCLKRFTRHENLKRHSALHIAAQSGQSFSCAYCPTTFSRLDLRKRHVKRKHPEAAYAASPEPDTTTTTTTTTTLTSTSTSTAIAAPPLEDILLAPVATEQPVSRGTVPQEISVDLIQASSGFDPPPPPSGSSFSSLYVDSSPEDAFGISLLPLEGNPPNDTVASDALGPSWPSLVRATGIQDGLQVCQFEYDTGPSPPSVSAPTPAPDDISSGLSLFFAHAAAFFPFIHQPTFNELATPEPLLLAMVCIGMQYSDSRDKGKATAGNCFRRARRLLESSNGDREGEMATTTATATSSSSSSSSQDNLAVVQAYLLLQAYAILYSCGPDTAHGLRMRQRAVELARKGGLMDPLPTKPQVTTDLDALWREFVRSESHKRTLFALYAFDTTCYEILSIPRFLSHLEIKHDMPCSDDLWTLASSTEWAHRTLVADRSTPPVRYITAVRACLSTSPVPNLSTFDAYGLYLVILFLLSGVREVSGWSTMTGRVCFERFEALHSALSTLEPLVLARASDGPHAFLTEATWRIAMIELLIWSPSHTNGVVEGSLDAALAAATHLGVTQSVVISPNVIESMDPHVSWFLRYLDRTTCSRNEPPWMTVYAFKAALIAWQLARSGSFDAFSKVGIADMDGLLGWTKAVFAKRESSEVGRLIVKSLEELDVV</sequence>
<gene>
    <name evidence="10" type="ORF">EHS25_003896</name>
</gene>
<dbReference type="OrthoDB" id="8117402at2759"/>
<dbReference type="InterPro" id="IPR007219">
    <property type="entry name" value="XnlR_reg_dom"/>
</dbReference>
<evidence type="ECO:0000256" key="3">
    <source>
        <dbReference type="ARBA" id="ARBA00022737"/>
    </source>
</evidence>
<name>A0A427Y3U7_9TREE</name>
<dbReference type="PANTHER" id="PTHR40626">
    <property type="entry name" value="MIP31509P"/>
    <property type="match status" value="1"/>
</dbReference>
<protein>
    <recommendedName>
        <fullName evidence="9">C2H2-type domain-containing protein</fullName>
    </recommendedName>
</protein>
<dbReference type="SMART" id="SM00355">
    <property type="entry name" value="ZnF_C2H2"/>
    <property type="match status" value="2"/>
</dbReference>
<dbReference type="GO" id="GO:0006351">
    <property type="term" value="P:DNA-templated transcription"/>
    <property type="evidence" value="ECO:0007669"/>
    <property type="project" value="InterPro"/>
</dbReference>
<dbReference type="STRING" id="1890683.A0A427Y3U7"/>
<dbReference type="Gene3D" id="3.30.160.60">
    <property type="entry name" value="Classic Zinc Finger"/>
    <property type="match status" value="2"/>
</dbReference>
<organism evidence="10 11">
    <name type="scientific">Saitozyma podzolica</name>
    <dbReference type="NCBI Taxonomy" id="1890683"/>
    <lineage>
        <taxon>Eukaryota</taxon>
        <taxon>Fungi</taxon>
        <taxon>Dikarya</taxon>
        <taxon>Basidiomycota</taxon>
        <taxon>Agaricomycotina</taxon>
        <taxon>Tremellomycetes</taxon>
        <taxon>Tremellales</taxon>
        <taxon>Trimorphomycetaceae</taxon>
        <taxon>Saitozyma</taxon>
    </lineage>
</organism>
<feature type="region of interest" description="Disordered" evidence="8">
    <location>
        <begin position="110"/>
        <end position="139"/>
    </location>
</feature>
<comment type="subcellular location">
    <subcellularLocation>
        <location evidence="1">Nucleus</location>
    </subcellularLocation>
</comment>
<feature type="compositionally biased region" description="Low complexity" evidence="8">
    <location>
        <begin position="346"/>
        <end position="360"/>
    </location>
</feature>
<keyword evidence="11" id="KW-1185">Reference proteome</keyword>
<dbReference type="GO" id="GO:0000981">
    <property type="term" value="F:DNA-binding transcription factor activity, RNA polymerase II-specific"/>
    <property type="evidence" value="ECO:0007669"/>
    <property type="project" value="InterPro"/>
</dbReference>
<evidence type="ECO:0000256" key="6">
    <source>
        <dbReference type="ARBA" id="ARBA00023242"/>
    </source>
</evidence>
<feature type="compositionally biased region" description="Low complexity" evidence="8">
    <location>
        <begin position="1"/>
        <end position="17"/>
    </location>
</feature>
<evidence type="ECO:0000256" key="1">
    <source>
        <dbReference type="ARBA" id="ARBA00004123"/>
    </source>
</evidence>
<dbReference type="GO" id="GO:0008270">
    <property type="term" value="F:zinc ion binding"/>
    <property type="evidence" value="ECO:0007669"/>
    <property type="project" value="UniProtKB-KW"/>
</dbReference>
<evidence type="ECO:0000259" key="9">
    <source>
        <dbReference type="PROSITE" id="PS50157"/>
    </source>
</evidence>
<feature type="domain" description="C2H2-type" evidence="9">
    <location>
        <begin position="56"/>
        <end position="83"/>
    </location>
</feature>